<dbReference type="PANTHER" id="PTHR35526:SF3">
    <property type="entry name" value="ANTI-SIGMA-F FACTOR RSBW"/>
    <property type="match status" value="1"/>
</dbReference>
<gene>
    <name evidence="3" type="ORF">ACFOY2_29735</name>
</gene>
<dbReference type="RefSeq" id="WP_379531401.1">
    <property type="nucleotide sequence ID" value="NZ_JBHSBI010000016.1"/>
</dbReference>
<evidence type="ECO:0000313" key="4">
    <source>
        <dbReference type="Proteomes" id="UP001595851"/>
    </source>
</evidence>
<accession>A0ABV8GH19</accession>
<dbReference type="Pfam" id="PF13581">
    <property type="entry name" value="HATPase_c_2"/>
    <property type="match status" value="1"/>
</dbReference>
<dbReference type="Gene3D" id="3.30.565.10">
    <property type="entry name" value="Histidine kinase-like ATPase, C-terminal domain"/>
    <property type="match status" value="1"/>
</dbReference>
<sequence>MGTRFLSEVVTPGLDSSVSLLRRYVTLVLTAAGHRDLDAVLLVLSELLNNAVMHTRSGDPGGLVTVEISGIGDRLARIEVTDEGAGTVPRPRQAGDDEDFGRGLQLVEALSARWGARRSFPGFMVWAEVPTVEDQPPPAAPLVSLGVAAE</sequence>
<keyword evidence="1" id="KW-0723">Serine/threonine-protein kinase</keyword>
<dbReference type="EMBL" id="JBHSBI010000016">
    <property type="protein sequence ID" value="MFC4011444.1"/>
    <property type="molecule type" value="Genomic_DNA"/>
</dbReference>
<protein>
    <submittedName>
        <fullName evidence="3">ATP-binding protein</fullName>
    </submittedName>
</protein>
<dbReference type="InterPro" id="IPR003594">
    <property type="entry name" value="HATPase_dom"/>
</dbReference>
<dbReference type="CDD" id="cd16936">
    <property type="entry name" value="HATPase_RsbW-like"/>
    <property type="match status" value="1"/>
</dbReference>
<name>A0ABV8GH19_9ACTN</name>
<dbReference type="GO" id="GO:0005524">
    <property type="term" value="F:ATP binding"/>
    <property type="evidence" value="ECO:0007669"/>
    <property type="project" value="UniProtKB-KW"/>
</dbReference>
<dbReference type="Proteomes" id="UP001595851">
    <property type="component" value="Unassembled WGS sequence"/>
</dbReference>
<dbReference type="SUPFAM" id="SSF55874">
    <property type="entry name" value="ATPase domain of HSP90 chaperone/DNA topoisomerase II/histidine kinase"/>
    <property type="match status" value="1"/>
</dbReference>
<keyword evidence="4" id="KW-1185">Reference proteome</keyword>
<proteinExistence type="predicted"/>
<evidence type="ECO:0000259" key="2">
    <source>
        <dbReference type="Pfam" id="PF13581"/>
    </source>
</evidence>
<keyword evidence="3" id="KW-0547">Nucleotide-binding</keyword>
<keyword evidence="1" id="KW-0808">Transferase</keyword>
<dbReference type="InterPro" id="IPR050267">
    <property type="entry name" value="Anti-sigma-factor_SerPK"/>
</dbReference>
<evidence type="ECO:0000313" key="3">
    <source>
        <dbReference type="EMBL" id="MFC4011444.1"/>
    </source>
</evidence>
<reference evidence="4" key="1">
    <citation type="journal article" date="2019" name="Int. J. Syst. Evol. Microbiol.">
        <title>The Global Catalogue of Microorganisms (GCM) 10K type strain sequencing project: providing services to taxonomists for standard genome sequencing and annotation.</title>
        <authorList>
            <consortium name="The Broad Institute Genomics Platform"/>
            <consortium name="The Broad Institute Genome Sequencing Center for Infectious Disease"/>
            <person name="Wu L."/>
            <person name="Ma J."/>
        </authorList>
    </citation>
    <scope>NUCLEOTIDE SEQUENCE [LARGE SCALE GENOMIC DNA]</scope>
    <source>
        <strain evidence="4">TBRC 1276</strain>
    </source>
</reference>
<feature type="domain" description="Histidine kinase/HSP90-like ATPase" evidence="2">
    <location>
        <begin position="17"/>
        <end position="116"/>
    </location>
</feature>
<organism evidence="3 4">
    <name type="scientific">Nonomuraea purpurea</name>
    <dbReference type="NCBI Taxonomy" id="1849276"/>
    <lineage>
        <taxon>Bacteria</taxon>
        <taxon>Bacillati</taxon>
        <taxon>Actinomycetota</taxon>
        <taxon>Actinomycetes</taxon>
        <taxon>Streptosporangiales</taxon>
        <taxon>Streptosporangiaceae</taxon>
        <taxon>Nonomuraea</taxon>
    </lineage>
</organism>
<evidence type="ECO:0000256" key="1">
    <source>
        <dbReference type="ARBA" id="ARBA00022527"/>
    </source>
</evidence>
<keyword evidence="3" id="KW-0067">ATP-binding</keyword>
<dbReference type="PANTHER" id="PTHR35526">
    <property type="entry name" value="ANTI-SIGMA-F FACTOR RSBW-RELATED"/>
    <property type="match status" value="1"/>
</dbReference>
<comment type="caution">
    <text evidence="3">The sequence shown here is derived from an EMBL/GenBank/DDBJ whole genome shotgun (WGS) entry which is preliminary data.</text>
</comment>
<dbReference type="InterPro" id="IPR036890">
    <property type="entry name" value="HATPase_C_sf"/>
</dbReference>
<keyword evidence="1" id="KW-0418">Kinase</keyword>